<proteinExistence type="predicted"/>
<sequence>MTPLDMHTIWSFLLEIMELACTWWFYSENRSNAKLDSWIMPAELAWLICASVRLACVRVSWSLVPTRDVYSYLAVARALGAQASVDRSKQHEDALYRKARDNGCEDAMRPSRRRAQMVVTAVALHAINALLVGLVHIQDRISAASALSQIPSIYLACFYISRSLCFPPKIPA</sequence>
<keyword evidence="3" id="KW-1185">Reference proteome</keyword>
<name>A0AB34IPJ1_PRYPA</name>
<accession>A0AB34IPJ1</accession>
<protein>
    <submittedName>
        <fullName evidence="2">Uncharacterized protein</fullName>
    </submittedName>
</protein>
<organism evidence="2 3">
    <name type="scientific">Prymnesium parvum</name>
    <name type="common">Toxic golden alga</name>
    <dbReference type="NCBI Taxonomy" id="97485"/>
    <lineage>
        <taxon>Eukaryota</taxon>
        <taxon>Haptista</taxon>
        <taxon>Haptophyta</taxon>
        <taxon>Prymnesiophyceae</taxon>
        <taxon>Prymnesiales</taxon>
        <taxon>Prymnesiaceae</taxon>
        <taxon>Prymnesium</taxon>
    </lineage>
</organism>
<evidence type="ECO:0000256" key="1">
    <source>
        <dbReference type="SAM" id="Phobius"/>
    </source>
</evidence>
<evidence type="ECO:0000313" key="2">
    <source>
        <dbReference type="EMBL" id="KAL1504391.1"/>
    </source>
</evidence>
<dbReference type="EMBL" id="JBGBPQ010000020">
    <property type="protein sequence ID" value="KAL1504391.1"/>
    <property type="molecule type" value="Genomic_DNA"/>
</dbReference>
<evidence type="ECO:0000313" key="3">
    <source>
        <dbReference type="Proteomes" id="UP001515480"/>
    </source>
</evidence>
<dbReference type="AlphaFoldDB" id="A0AB34IPJ1"/>
<reference evidence="2 3" key="1">
    <citation type="journal article" date="2024" name="Science">
        <title>Giant polyketide synthase enzymes in the biosynthesis of giant marine polyether toxins.</title>
        <authorList>
            <person name="Fallon T.R."/>
            <person name="Shende V.V."/>
            <person name="Wierzbicki I.H."/>
            <person name="Pendleton A.L."/>
            <person name="Watervoot N.F."/>
            <person name="Auber R.P."/>
            <person name="Gonzalez D.J."/>
            <person name="Wisecaver J.H."/>
            <person name="Moore B.S."/>
        </authorList>
    </citation>
    <scope>NUCLEOTIDE SEQUENCE [LARGE SCALE GENOMIC DNA]</scope>
    <source>
        <strain evidence="2 3">12B1</strain>
    </source>
</reference>
<dbReference type="Proteomes" id="UP001515480">
    <property type="component" value="Unassembled WGS sequence"/>
</dbReference>
<keyword evidence="1" id="KW-0472">Membrane</keyword>
<keyword evidence="1" id="KW-1133">Transmembrane helix</keyword>
<feature type="transmembrane region" description="Helical" evidence="1">
    <location>
        <begin position="117"/>
        <end position="137"/>
    </location>
</feature>
<comment type="caution">
    <text evidence="2">The sequence shown here is derived from an EMBL/GenBank/DDBJ whole genome shotgun (WGS) entry which is preliminary data.</text>
</comment>
<gene>
    <name evidence="2" type="ORF">AB1Y20_010797</name>
</gene>
<keyword evidence="1" id="KW-0812">Transmembrane</keyword>